<keyword evidence="3 9" id="KW-0813">Transport</keyword>
<feature type="transmembrane region" description="Helical" evidence="9">
    <location>
        <begin position="225"/>
        <end position="244"/>
    </location>
</feature>
<name>A0A518KA52_9BACT</name>
<reference evidence="11 12" key="1">
    <citation type="submission" date="2019-02" db="EMBL/GenBank/DDBJ databases">
        <title>Deep-cultivation of Planctomycetes and their phenomic and genomic characterization uncovers novel biology.</title>
        <authorList>
            <person name="Wiegand S."/>
            <person name="Jogler M."/>
            <person name="Boedeker C."/>
            <person name="Pinto D."/>
            <person name="Vollmers J."/>
            <person name="Rivas-Marin E."/>
            <person name="Kohn T."/>
            <person name="Peeters S.H."/>
            <person name="Heuer A."/>
            <person name="Rast P."/>
            <person name="Oberbeckmann S."/>
            <person name="Bunk B."/>
            <person name="Jeske O."/>
            <person name="Meyerdierks A."/>
            <person name="Storesund J.E."/>
            <person name="Kallscheuer N."/>
            <person name="Luecker S."/>
            <person name="Lage O.M."/>
            <person name="Pohl T."/>
            <person name="Merkel B.J."/>
            <person name="Hornburger P."/>
            <person name="Mueller R.-W."/>
            <person name="Bruemmer F."/>
            <person name="Labrenz M."/>
            <person name="Spormann A.M."/>
            <person name="Op den Camp H."/>
            <person name="Overmann J."/>
            <person name="Amann R."/>
            <person name="Jetten M.S.M."/>
            <person name="Mascher T."/>
            <person name="Medema M.H."/>
            <person name="Devos D.P."/>
            <person name="Kaster A.-K."/>
            <person name="Ovreas L."/>
            <person name="Rohde M."/>
            <person name="Galperin M.Y."/>
            <person name="Jogler C."/>
        </authorList>
    </citation>
    <scope>NUCLEOTIDE SEQUENCE [LARGE SCALE GENOMIC DNA]</scope>
    <source>
        <strain evidence="11 12">Spa11</strain>
    </source>
</reference>
<feature type="domain" description="ABC transmembrane type-2" evidence="10">
    <location>
        <begin position="77"/>
        <end position="304"/>
    </location>
</feature>
<feature type="transmembrane region" description="Helical" evidence="9">
    <location>
        <begin position="151"/>
        <end position="182"/>
    </location>
</feature>
<accession>A0A518KA52</accession>
<sequence length="312" mass="34101">MSTATPPSVQPAAAISHLECETGHAAPQPAPLSAGVRYLRPSKGWRAIDVVELWRFRELFWIFALRDIKVRYKQTVIGAAWALVQPIAFTVLGVFVFGRAADLGTDGVVPVFLFFLVSQLPWMLFNTGLQSSSMSLVSAQNMLKKIYFPRLVLPVSAAMVSLVDLAVQFILVALVILALPLLHGGAALTPPPQVVLLPVAIVWAFLAALSVGLPLAALNVEFRDVRYVIPFITQFAIFAAPVFWPASRLPDGWREVYGLLPVAAPIEFFRWCVLDTPAHPGMWAVGAISTFVCLGVGLAYFARMEDRFADVV</sequence>
<dbReference type="Pfam" id="PF01061">
    <property type="entry name" value="ABC2_membrane"/>
    <property type="match status" value="1"/>
</dbReference>
<dbReference type="AlphaFoldDB" id="A0A518KA52"/>
<evidence type="ECO:0000256" key="6">
    <source>
        <dbReference type="ARBA" id="ARBA00022692"/>
    </source>
</evidence>
<keyword evidence="5" id="KW-0997">Cell inner membrane</keyword>
<evidence type="ECO:0000256" key="7">
    <source>
        <dbReference type="ARBA" id="ARBA00022989"/>
    </source>
</evidence>
<dbReference type="GO" id="GO:0005886">
    <property type="term" value="C:plasma membrane"/>
    <property type="evidence" value="ECO:0007669"/>
    <property type="project" value="UniProtKB-SubCell"/>
</dbReference>
<comment type="similarity">
    <text evidence="2 9">Belongs to the ABC-2 integral membrane protein family.</text>
</comment>
<evidence type="ECO:0000256" key="4">
    <source>
        <dbReference type="ARBA" id="ARBA00022475"/>
    </source>
</evidence>
<feature type="transmembrane region" description="Helical" evidence="9">
    <location>
        <begin position="107"/>
        <end position="125"/>
    </location>
</feature>
<feature type="transmembrane region" description="Helical" evidence="9">
    <location>
        <begin position="281"/>
        <end position="302"/>
    </location>
</feature>
<protein>
    <recommendedName>
        <fullName evidence="9">Transport permease protein</fullName>
    </recommendedName>
</protein>
<evidence type="ECO:0000256" key="2">
    <source>
        <dbReference type="ARBA" id="ARBA00007783"/>
    </source>
</evidence>
<keyword evidence="4 9" id="KW-1003">Cell membrane</keyword>
<dbReference type="InterPro" id="IPR047817">
    <property type="entry name" value="ABC2_TM_bact-type"/>
</dbReference>
<dbReference type="InterPro" id="IPR013525">
    <property type="entry name" value="ABC2_TM"/>
</dbReference>
<organism evidence="11 12">
    <name type="scientific">Botrimarina mediterranea</name>
    <dbReference type="NCBI Taxonomy" id="2528022"/>
    <lineage>
        <taxon>Bacteria</taxon>
        <taxon>Pseudomonadati</taxon>
        <taxon>Planctomycetota</taxon>
        <taxon>Planctomycetia</taxon>
        <taxon>Pirellulales</taxon>
        <taxon>Lacipirellulaceae</taxon>
        <taxon>Botrimarina</taxon>
    </lineage>
</organism>
<dbReference type="Proteomes" id="UP000316426">
    <property type="component" value="Chromosome"/>
</dbReference>
<keyword evidence="12" id="KW-1185">Reference proteome</keyword>
<evidence type="ECO:0000313" key="12">
    <source>
        <dbReference type="Proteomes" id="UP000316426"/>
    </source>
</evidence>
<comment type="subcellular location">
    <subcellularLocation>
        <location evidence="1">Cell inner membrane</location>
        <topology evidence="1">Multi-pass membrane protein</topology>
    </subcellularLocation>
    <subcellularLocation>
        <location evidence="9">Cell membrane</location>
        <topology evidence="9">Multi-pass membrane protein</topology>
    </subcellularLocation>
</comment>
<dbReference type="RefSeq" id="WP_145113275.1">
    <property type="nucleotide sequence ID" value="NZ_CP036349.1"/>
</dbReference>
<evidence type="ECO:0000256" key="9">
    <source>
        <dbReference type="RuleBase" id="RU361157"/>
    </source>
</evidence>
<dbReference type="PANTHER" id="PTHR30413:SF8">
    <property type="entry name" value="TRANSPORT PERMEASE PROTEIN"/>
    <property type="match status" value="1"/>
</dbReference>
<dbReference type="GO" id="GO:0015920">
    <property type="term" value="P:lipopolysaccharide transport"/>
    <property type="evidence" value="ECO:0007669"/>
    <property type="project" value="TreeGrafter"/>
</dbReference>
<evidence type="ECO:0000256" key="1">
    <source>
        <dbReference type="ARBA" id="ARBA00004429"/>
    </source>
</evidence>
<dbReference type="PANTHER" id="PTHR30413">
    <property type="entry name" value="INNER MEMBRANE TRANSPORT PERMEASE"/>
    <property type="match status" value="1"/>
</dbReference>
<evidence type="ECO:0000256" key="5">
    <source>
        <dbReference type="ARBA" id="ARBA00022519"/>
    </source>
</evidence>
<dbReference type="KEGG" id="bmei:Spa11_28750"/>
<evidence type="ECO:0000256" key="3">
    <source>
        <dbReference type="ARBA" id="ARBA00022448"/>
    </source>
</evidence>
<keyword evidence="6 9" id="KW-0812">Transmembrane</keyword>
<keyword evidence="7 9" id="KW-1133">Transmembrane helix</keyword>
<evidence type="ECO:0000256" key="8">
    <source>
        <dbReference type="ARBA" id="ARBA00023136"/>
    </source>
</evidence>
<evidence type="ECO:0000313" key="11">
    <source>
        <dbReference type="EMBL" id="QDV74668.1"/>
    </source>
</evidence>
<dbReference type="EMBL" id="CP036349">
    <property type="protein sequence ID" value="QDV74668.1"/>
    <property type="molecule type" value="Genomic_DNA"/>
</dbReference>
<feature type="transmembrane region" description="Helical" evidence="9">
    <location>
        <begin position="194"/>
        <end position="218"/>
    </location>
</feature>
<proteinExistence type="inferred from homology"/>
<gene>
    <name evidence="11" type="primary">tagG_1</name>
    <name evidence="11" type="ORF">Spa11_28750</name>
</gene>
<keyword evidence="8 9" id="KW-0472">Membrane</keyword>
<evidence type="ECO:0000259" key="10">
    <source>
        <dbReference type="PROSITE" id="PS51012"/>
    </source>
</evidence>
<dbReference type="GO" id="GO:0140359">
    <property type="term" value="F:ABC-type transporter activity"/>
    <property type="evidence" value="ECO:0007669"/>
    <property type="project" value="InterPro"/>
</dbReference>
<dbReference type="PROSITE" id="PS51012">
    <property type="entry name" value="ABC_TM2"/>
    <property type="match status" value="1"/>
</dbReference>
<feature type="transmembrane region" description="Helical" evidence="9">
    <location>
        <begin position="76"/>
        <end position="101"/>
    </location>
</feature>